<evidence type="ECO:0000256" key="3">
    <source>
        <dbReference type="ARBA" id="ARBA00022679"/>
    </source>
</evidence>
<evidence type="ECO:0000313" key="7">
    <source>
        <dbReference type="EMBL" id="TBW34308.1"/>
    </source>
</evidence>
<evidence type="ECO:0000256" key="2">
    <source>
        <dbReference type="ARBA" id="ARBA00022603"/>
    </source>
</evidence>
<dbReference type="Proteomes" id="UP000292781">
    <property type="component" value="Unassembled WGS sequence"/>
</dbReference>
<feature type="domain" description="DUF7884" evidence="6">
    <location>
        <begin position="30"/>
        <end position="84"/>
    </location>
</feature>
<evidence type="ECO:0000256" key="1">
    <source>
        <dbReference type="ARBA" id="ARBA00010815"/>
    </source>
</evidence>
<keyword evidence="4" id="KW-0949">S-adenosyl-L-methionine</keyword>
<gene>
    <name evidence="7" type="ORF">EYW49_18685</name>
</gene>
<dbReference type="GO" id="GO:0008168">
    <property type="term" value="F:methyltransferase activity"/>
    <property type="evidence" value="ECO:0007669"/>
    <property type="project" value="UniProtKB-KW"/>
</dbReference>
<dbReference type="PANTHER" id="PTHR43667">
    <property type="entry name" value="CYCLOPROPANE-FATTY-ACYL-PHOSPHOLIPID SYNTHASE"/>
    <property type="match status" value="1"/>
</dbReference>
<evidence type="ECO:0000256" key="4">
    <source>
        <dbReference type="ARBA" id="ARBA00022691"/>
    </source>
</evidence>
<reference evidence="7 8" key="1">
    <citation type="submission" date="2019-02" db="EMBL/GenBank/DDBJ databases">
        <title>Siculibacillus lacustris gen. nov., sp. nov., a new rosette-forming bacterium isolated from a freshwater crater lake (Lake St. Ana, Romania).</title>
        <authorList>
            <person name="Felfoldi T."/>
            <person name="Marton Z."/>
            <person name="Szabo A."/>
            <person name="Mentes A."/>
            <person name="Boka K."/>
            <person name="Marialigeti K."/>
            <person name="Mathe I."/>
            <person name="Koncz M."/>
            <person name="Schumann P."/>
            <person name="Toth E."/>
        </authorList>
    </citation>
    <scope>NUCLEOTIDE SEQUENCE [LARGE SCALE GENOMIC DNA]</scope>
    <source>
        <strain evidence="7 8">SA-279</strain>
    </source>
</reference>
<sequence length="417" mass="46004">MIARFHALLSRLVRRGTLVLVTPGSTRPVRFGDGTSPRVVLRITDRLTLLKLLIDPQVQLGEGYMDGTVVVEEGSIYDLLTLLTADAGLDPPFGLAARLLGGLRRAFRFAVHYNPIGAATRRVRAHYDLSDALFDLFLDPERQYSCAYFPTPQTGLDEAQRAKMRHIAAKLCLEPGLRVLDVGSGWGGLGLHLARAGCDVTGVTLSLGQHAVSTRRAREAGLAERARFEISDYRTVEGTFDRIVSVGMLEHVGSVHLKAYFTKIASLLDERGVALIHAIGRADGPGTTNAWITSHIFPGGYIPALSEVVAAVEASGLWICDVETLRLHYAETLKAWRQRFAARREAAVALYDERFARMWEFYLAASEASFRWGGLYVFQIQLAKQIDAVPIVRDYIVDDERASSAHDAEPRARRSCG</sequence>
<name>A0A4Q9VH79_9HYPH</name>
<dbReference type="RefSeq" id="WP_131311147.1">
    <property type="nucleotide sequence ID" value="NZ_SJFN01000035.1"/>
</dbReference>
<dbReference type="EMBL" id="SJFN01000035">
    <property type="protein sequence ID" value="TBW34308.1"/>
    <property type="molecule type" value="Genomic_DNA"/>
</dbReference>
<dbReference type="Gene3D" id="3.40.50.150">
    <property type="entry name" value="Vaccinia Virus protein VP39"/>
    <property type="match status" value="1"/>
</dbReference>
<dbReference type="PIRSF" id="PIRSF003085">
    <property type="entry name" value="CMAS"/>
    <property type="match status" value="1"/>
</dbReference>
<keyword evidence="8" id="KW-1185">Reference proteome</keyword>
<keyword evidence="2 7" id="KW-0489">Methyltransferase</keyword>
<dbReference type="InterPro" id="IPR003333">
    <property type="entry name" value="CMAS"/>
</dbReference>
<proteinExistence type="inferred from homology"/>
<dbReference type="GO" id="GO:0008610">
    <property type="term" value="P:lipid biosynthetic process"/>
    <property type="evidence" value="ECO:0007669"/>
    <property type="project" value="InterPro"/>
</dbReference>
<organism evidence="7 8">
    <name type="scientific">Siculibacillus lacustris</name>
    <dbReference type="NCBI Taxonomy" id="1549641"/>
    <lineage>
        <taxon>Bacteria</taxon>
        <taxon>Pseudomonadati</taxon>
        <taxon>Pseudomonadota</taxon>
        <taxon>Alphaproteobacteria</taxon>
        <taxon>Hyphomicrobiales</taxon>
        <taxon>Ancalomicrobiaceae</taxon>
        <taxon>Siculibacillus</taxon>
    </lineage>
</organism>
<evidence type="ECO:0000259" key="6">
    <source>
        <dbReference type="Pfam" id="PF25371"/>
    </source>
</evidence>
<dbReference type="InterPro" id="IPR057206">
    <property type="entry name" value="DUF7884"/>
</dbReference>
<evidence type="ECO:0000256" key="5">
    <source>
        <dbReference type="ARBA" id="ARBA00023098"/>
    </source>
</evidence>
<dbReference type="PANTHER" id="PTHR43667:SF1">
    <property type="entry name" value="CYCLOPROPANE-FATTY-ACYL-PHOSPHOLIPID SYNTHASE"/>
    <property type="match status" value="1"/>
</dbReference>
<dbReference type="InterPro" id="IPR050723">
    <property type="entry name" value="CFA/CMAS"/>
</dbReference>
<dbReference type="InterPro" id="IPR029063">
    <property type="entry name" value="SAM-dependent_MTases_sf"/>
</dbReference>
<comment type="caution">
    <text evidence="7">The sequence shown here is derived from an EMBL/GenBank/DDBJ whole genome shotgun (WGS) entry which is preliminary data.</text>
</comment>
<keyword evidence="3 7" id="KW-0808">Transferase</keyword>
<dbReference type="CDD" id="cd02440">
    <property type="entry name" value="AdoMet_MTases"/>
    <property type="match status" value="1"/>
</dbReference>
<dbReference type="GO" id="GO:0032259">
    <property type="term" value="P:methylation"/>
    <property type="evidence" value="ECO:0007669"/>
    <property type="project" value="UniProtKB-KW"/>
</dbReference>
<dbReference type="SUPFAM" id="SSF53335">
    <property type="entry name" value="S-adenosyl-L-methionine-dependent methyltransferases"/>
    <property type="match status" value="1"/>
</dbReference>
<evidence type="ECO:0000313" key="8">
    <source>
        <dbReference type="Proteomes" id="UP000292781"/>
    </source>
</evidence>
<keyword evidence="5" id="KW-0443">Lipid metabolism</keyword>
<dbReference type="OrthoDB" id="9782855at2"/>
<dbReference type="AlphaFoldDB" id="A0A4Q9VH79"/>
<comment type="similarity">
    <text evidence="1">Belongs to the CFA/CMAS family.</text>
</comment>
<dbReference type="Pfam" id="PF02353">
    <property type="entry name" value="CMAS"/>
    <property type="match status" value="1"/>
</dbReference>
<accession>A0A4Q9VH79</accession>
<protein>
    <submittedName>
        <fullName evidence="7">Class I SAM-dependent methyltransferase</fullName>
    </submittedName>
</protein>
<dbReference type="Pfam" id="PF25371">
    <property type="entry name" value="DUF7884"/>
    <property type="match status" value="1"/>
</dbReference>